<feature type="region of interest" description="Disordered" evidence="1">
    <location>
        <begin position="50"/>
        <end position="84"/>
    </location>
</feature>
<comment type="caution">
    <text evidence="2">The sequence shown here is derived from an EMBL/GenBank/DDBJ whole genome shotgun (WGS) entry which is preliminary data.</text>
</comment>
<name>A0A644YKN7_9ZZZZ</name>
<evidence type="ECO:0000313" key="2">
    <source>
        <dbReference type="EMBL" id="MPM27073.1"/>
    </source>
</evidence>
<feature type="compositionally biased region" description="Basic and acidic residues" evidence="1">
    <location>
        <begin position="67"/>
        <end position="84"/>
    </location>
</feature>
<proteinExistence type="predicted"/>
<reference evidence="2" key="1">
    <citation type="submission" date="2019-08" db="EMBL/GenBank/DDBJ databases">
        <authorList>
            <person name="Kucharzyk K."/>
            <person name="Murdoch R.W."/>
            <person name="Higgins S."/>
            <person name="Loffler F."/>
        </authorList>
    </citation>
    <scope>NUCLEOTIDE SEQUENCE</scope>
</reference>
<accession>A0A644YKN7</accession>
<gene>
    <name evidence="2" type="ORF">SDC9_73578</name>
</gene>
<sequence>MAASAADAAYEAALAAEAAASENAQETEDLSSYRDAVSRALAALREAAESNGIALDTSAQDATGQRQQEDARQPERGKENSNRS</sequence>
<dbReference type="EMBL" id="VSSQ01004902">
    <property type="protein sequence ID" value="MPM27073.1"/>
    <property type="molecule type" value="Genomic_DNA"/>
</dbReference>
<evidence type="ECO:0000256" key="1">
    <source>
        <dbReference type="SAM" id="MobiDB-lite"/>
    </source>
</evidence>
<protein>
    <submittedName>
        <fullName evidence="2">Uncharacterized protein</fullName>
    </submittedName>
</protein>
<dbReference type="AlphaFoldDB" id="A0A644YKN7"/>
<feature type="compositionally biased region" description="Polar residues" evidence="1">
    <location>
        <begin position="57"/>
        <end position="66"/>
    </location>
</feature>
<organism evidence="2">
    <name type="scientific">bioreactor metagenome</name>
    <dbReference type="NCBI Taxonomy" id="1076179"/>
    <lineage>
        <taxon>unclassified sequences</taxon>
        <taxon>metagenomes</taxon>
        <taxon>ecological metagenomes</taxon>
    </lineage>
</organism>